<dbReference type="EMBL" id="UOFY01000013">
    <property type="protein sequence ID" value="VAX07203.1"/>
    <property type="molecule type" value="Genomic_DNA"/>
</dbReference>
<gene>
    <name evidence="1" type="ORF">MNBD_GAMMA25-2318</name>
</gene>
<sequence length="34" mass="4124">MLLSKQFDKAWEQINNFYLKPIALPDNVVKFQRK</sequence>
<evidence type="ECO:0000313" key="1">
    <source>
        <dbReference type="EMBL" id="VAX07203.1"/>
    </source>
</evidence>
<dbReference type="AlphaFoldDB" id="A0A3B1B5M3"/>
<protein>
    <submittedName>
        <fullName evidence="1">Uncharacterized protein</fullName>
    </submittedName>
</protein>
<proteinExistence type="predicted"/>
<reference evidence="1" key="1">
    <citation type="submission" date="2018-06" db="EMBL/GenBank/DDBJ databases">
        <authorList>
            <person name="Zhirakovskaya E."/>
        </authorList>
    </citation>
    <scope>NUCLEOTIDE SEQUENCE</scope>
</reference>
<organism evidence="1">
    <name type="scientific">hydrothermal vent metagenome</name>
    <dbReference type="NCBI Taxonomy" id="652676"/>
    <lineage>
        <taxon>unclassified sequences</taxon>
        <taxon>metagenomes</taxon>
        <taxon>ecological metagenomes</taxon>
    </lineage>
</organism>
<accession>A0A3B1B5M3</accession>
<name>A0A3B1B5M3_9ZZZZ</name>